<name>A0ABQ5MIB3_9FLAO</name>
<dbReference type="RefSeq" id="WP_281764800.1">
    <property type="nucleotide sequence ID" value="NZ_BRVO01000002.1"/>
</dbReference>
<accession>A0ABQ5MIB3</accession>
<evidence type="ECO:0000313" key="6">
    <source>
        <dbReference type="Proteomes" id="UP001143543"/>
    </source>
</evidence>
<dbReference type="SUPFAM" id="SSF53383">
    <property type="entry name" value="PLP-dependent transferases"/>
    <property type="match status" value="1"/>
</dbReference>
<evidence type="ECO:0000259" key="4">
    <source>
        <dbReference type="Pfam" id="PF01212"/>
    </source>
</evidence>
<keyword evidence="6" id="KW-1185">Reference proteome</keyword>
<dbReference type="PANTHER" id="PTHR48097:SF9">
    <property type="entry name" value="L-THREONINE ALDOLASE"/>
    <property type="match status" value="1"/>
</dbReference>
<organism evidence="5 6">
    <name type="scientific">Neptunitalea lumnitzerae</name>
    <dbReference type="NCBI Taxonomy" id="2965509"/>
    <lineage>
        <taxon>Bacteria</taxon>
        <taxon>Pseudomonadati</taxon>
        <taxon>Bacteroidota</taxon>
        <taxon>Flavobacteriia</taxon>
        <taxon>Flavobacteriales</taxon>
        <taxon>Flavobacteriaceae</taxon>
        <taxon>Neptunitalea</taxon>
    </lineage>
</organism>
<dbReference type="EMBL" id="BRVO01000002">
    <property type="protein sequence ID" value="GLB49155.1"/>
    <property type="molecule type" value="Genomic_DNA"/>
</dbReference>
<comment type="cofactor">
    <cofactor evidence="1">
        <name>pyridoxal 5'-phosphate</name>
        <dbReference type="ChEBI" id="CHEBI:597326"/>
    </cofactor>
</comment>
<sequence>MKVNLVSDTITKPTAEMLKVMMDAKVGDDMYREDETTIALEQKIAGMFGMEAAMFFPSGTMANQTGIKLHTQPGDQLICDKDAHIFHYESGGVSFNSGVSCRMVDGDRGTIKAHQVAEVINDPNSFHSPMTTLVSLENTANKGGGTCYDFQEILKIREVCDSHNLKLHLDGARLWNALVAKGESTTQYGEVFDSISVCLSKGLGCPVGSVLLGTEEFINRAYRVRKILGGAMRQIGYLTSAGIYALDNNIARLSEDHRRAKELEATLASLPFVKSITPVETNIIIFDLEEGYSNTAFIEALKGYNIFISPMGAKLRMVTHLDYTQEMHEYVLDCLAKLELVTQ</sequence>
<dbReference type="PIRSF" id="PIRSF017617">
    <property type="entry name" value="Thr_aldolase"/>
    <property type="match status" value="1"/>
</dbReference>
<evidence type="ECO:0000256" key="2">
    <source>
        <dbReference type="ARBA" id="ARBA00006966"/>
    </source>
</evidence>
<gene>
    <name evidence="5" type="primary">ltaE</name>
    <name evidence="5" type="ORF">Y10_15230</name>
</gene>
<dbReference type="InterPro" id="IPR015421">
    <property type="entry name" value="PyrdxlP-dep_Trfase_major"/>
</dbReference>
<keyword evidence="3" id="KW-0663">Pyridoxal phosphate</keyword>
<dbReference type="Gene3D" id="3.90.1150.10">
    <property type="entry name" value="Aspartate Aminotransferase, domain 1"/>
    <property type="match status" value="1"/>
</dbReference>
<dbReference type="Gene3D" id="3.40.640.10">
    <property type="entry name" value="Type I PLP-dependent aspartate aminotransferase-like (Major domain)"/>
    <property type="match status" value="1"/>
</dbReference>
<reference evidence="5" key="1">
    <citation type="submission" date="2022-07" db="EMBL/GenBank/DDBJ databases">
        <title>Taxonomy of Novel Oxalotrophic and Methylotrophic Bacteria.</title>
        <authorList>
            <person name="Sahin N."/>
            <person name="Tani A."/>
        </authorList>
    </citation>
    <scope>NUCLEOTIDE SEQUENCE</scope>
    <source>
        <strain evidence="5">Y10</strain>
    </source>
</reference>
<dbReference type="InterPro" id="IPR015422">
    <property type="entry name" value="PyrdxlP-dep_Trfase_small"/>
</dbReference>
<feature type="domain" description="Aromatic amino acid beta-eliminating lyase/threonine aldolase" evidence="4">
    <location>
        <begin position="4"/>
        <end position="288"/>
    </location>
</feature>
<protein>
    <submittedName>
        <fullName evidence="5">Threonine aldolase</fullName>
    </submittedName>
</protein>
<comment type="caution">
    <text evidence="5">The sequence shown here is derived from an EMBL/GenBank/DDBJ whole genome shotgun (WGS) entry which is preliminary data.</text>
</comment>
<dbReference type="NCBIfam" id="NF041359">
    <property type="entry name" value="GntG_guanitoxin"/>
    <property type="match status" value="1"/>
</dbReference>
<dbReference type="PANTHER" id="PTHR48097">
    <property type="entry name" value="L-THREONINE ALDOLASE-RELATED"/>
    <property type="match status" value="1"/>
</dbReference>
<evidence type="ECO:0000313" key="5">
    <source>
        <dbReference type="EMBL" id="GLB49155.1"/>
    </source>
</evidence>
<dbReference type="Pfam" id="PF01212">
    <property type="entry name" value="Beta_elim_lyase"/>
    <property type="match status" value="1"/>
</dbReference>
<evidence type="ECO:0000256" key="1">
    <source>
        <dbReference type="ARBA" id="ARBA00001933"/>
    </source>
</evidence>
<dbReference type="InterPro" id="IPR023603">
    <property type="entry name" value="Low_specificity_L-TA-like"/>
</dbReference>
<dbReference type="Proteomes" id="UP001143543">
    <property type="component" value="Unassembled WGS sequence"/>
</dbReference>
<dbReference type="InterPro" id="IPR001597">
    <property type="entry name" value="ArAA_b-elim_lyase/Thr_aldolase"/>
</dbReference>
<evidence type="ECO:0000256" key="3">
    <source>
        <dbReference type="ARBA" id="ARBA00022898"/>
    </source>
</evidence>
<dbReference type="InterPro" id="IPR015424">
    <property type="entry name" value="PyrdxlP-dep_Trfase"/>
</dbReference>
<comment type="similarity">
    <text evidence="2">Belongs to the threonine aldolase family.</text>
</comment>
<proteinExistence type="inferred from homology"/>